<evidence type="ECO:0000313" key="2">
    <source>
        <dbReference type="EMBL" id="OLP83558.1"/>
    </source>
</evidence>
<dbReference type="OrthoDB" id="10007879at2759"/>
<name>A0A1Q9CKV0_SYMMI</name>
<comment type="caution">
    <text evidence="2">The sequence shown here is derived from an EMBL/GenBank/DDBJ whole genome shotgun (WGS) entry which is preliminary data.</text>
</comment>
<organism evidence="2 3">
    <name type="scientific">Symbiodinium microadriaticum</name>
    <name type="common">Dinoflagellate</name>
    <name type="synonym">Zooxanthella microadriatica</name>
    <dbReference type="NCBI Taxonomy" id="2951"/>
    <lineage>
        <taxon>Eukaryota</taxon>
        <taxon>Sar</taxon>
        <taxon>Alveolata</taxon>
        <taxon>Dinophyceae</taxon>
        <taxon>Suessiales</taxon>
        <taxon>Symbiodiniaceae</taxon>
        <taxon>Symbiodinium</taxon>
    </lineage>
</organism>
<evidence type="ECO:0008006" key="4">
    <source>
        <dbReference type="Google" id="ProtNLM"/>
    </source>
</evidence>
<evidence type="ECO:0000313" key="3">
    <source>
        <dbReference type="Proteomes" id="UP000186817"/>
    </source>
</evidence>
<sequence>MVFLPPTEIEERYSAEYNKQFKTVIRCVGLMVFLPPTEIEERYSAEYNKQFKTVINGILSGLEGLFQDQLALCTAVRLVVVMVDRLQCDGVMIEKGDDIIVSFLLDLPDGLSSVSNLCEVKPEAVCLASDRLKEAMATALQEVNLTLKPDQTLVTLDYQIFGKEFIKAFRDFQARLLMEGGLAQAGVEGSDLAGHAVSEAAWRVMNKLSDELERRSCWPLLAVASESESCVIAGAKQEVVRAMTATAVDAARHRKLDLVLIAGLVPQTLFRGARALGFGLLAAAMPRSALLWCLWYALHHLRACARGEGAEESLCGDRFACEAPPRGAPGPRRPLTSGPLMIQMSKVQSVGRSHEVTADSQEVMDALELLANINSFFNFVMSNWVAFAHVQDLNEFRRESGCNMHSWSSSFPDWRTGCCYTPDHSQADCMWSKGREITSCWPSPYRGNIYENSYSGPADPSSAVNAWKRSSAHNAVILNEAHCGPEEYRPPFSMQRTTPAPTTTATTSAAVTSTTGPLQKIPLRHCGPEEYRPPFSMQRTTPAPTTTATTSAAVTSTTGPESFEFLPVDGGTNRACRNYRKRNSPDFYTVRSGVDTLSQCQDLCRAAEHCSGVEFSPGRCELWKEAVGATRKLTGFSCYRYGLPNFSQVDGGKGRACRGATATDNSPKHYQVFEGASDIEACKALCGTEPGCKGIEFSTGRCEAGFLQEEQSPISVAFMKRHYLDFALNMEDIAIFAETWLASRPYSDDHDQKVWTRDGGIQASKPLPGFTCLRRA</sequence>
<evidence type="ECO:0000256" key="1">
    <source>
        <dbReference type="SAM" id="MobiDB-lite"/>
    </source>
</evidence>
<dbReference type="Proteomes" id="UP000186817">
    <property type="component" value="Unassembled WGS sequence"/>
</dbReference>
<reference evidence="2 3" key="1">
    <citation type="submission" date="2016-02" db="EMBL/GenBank/DDBJ databases">
        <title>Genome analysis of coral dinoflagellate symbionts highlights evolutionary adaptations to a symbiotic lifestyle.</title>
        <authorList>
            <person name="Aranda M."/>
            <person name="Li Y."/>
            <person name="Liew Y.J."/>
            <person name="Baumgarten S."/>
            <person name="Simakov O."/>
            <person name="Wilson M."/>
            <person name="Piel J."/>
            <person name="Ashoor H."/>
            <person name="Bougouffa S."/>
            <person name="Bajic V.B."/>
            <person name="Ryu T."/>
            <person name="Ravasi T."/>
            <person name="Bayer T."/>
            <person name="Micklem G."/>
            <person name="Kim H."/>
            <person name="Bhak J."/>
            <person name="Lajeunesse T.C."/>
            <person name="Voolstra C.R."/>
        </authorList>
    </citation>
    <scope>NUCLEOTIDE SEQUENCE [LARGE SCALE GENOMIC DNA]</scope>
    <source>
        <strain evidence="2 3">CCMP2467</strain>
    </source>
</reference>
<feature type="compositionally biased region" description="Low complexity" evidence="1">
    <location>
        <begin position="540"/>
        <end position="558"/>
    </location>
</feature>
<proteinExistence type="predicted"/>
<feature type="region of interest" description="Disordered" evidence="1">
    <location>
        <begin position="494"/>
        <end position="561"/>
    </location>
</feature>
<accession>A0A1Q9CKV0</accession>
<protein>
    <recommendedName>
        <fullName evidence="4">Apple domain-containing protein</fullName>
    </recommendedName>
</protein>
<feature type="compositionally biased region" description="Low complexity" evidence="1">
    <location>
        <begin position="497"/>
        <end position="515"/>
    </location>
</feature>
<dbReference type="AlphaFoldDB" id="A0A1Q9CKV0"/>
<dbReference type="EMBL" id="LSRX01001108">
    <property type="protein sequence ID" value="OLP83558.1"/>
    <property type="molecule type" value="Genomic_DNA"/>
</dbReference>
<keyword evidence="3" id="KW-1185">Reference proteome</keyword>
<gene>
    <name evidence="2" type="ORF">AK812_SmicGene35678</name>
</gene>